<evidence type="ECO:0000313" key="1">
    <source>
        <dbReference type="EMBL" id="WHP04800.1"/>
    </source>
</evidence>
<gene>
    <name evidence="1" type="ORF">QLH32_12145</name>
</gene>
<name>A0ABY8RZS4_9GAMM</name>
<dbReference type="Proteomes" id="UP001229836">
    <property type="component" value="Chromosome"/>
</dbReference>
<reference evidence="1 2" key="1">
    <citation type="submission" date="2023-05" db="EMBL/GenBank/DDBJ databases">
        <title>The complete genome of Acinetobacter sp. nov KCTC 92772.</title>
        <authorList>
            <person name="Zhou G."/>
        </authorList>
    </citation>
    <scope>NUCLEOTIDE SEQUENCE [LARGE SCALE GENOMIC DNA]</scope>
    <source>
        <strain evidence="1 2">KCTC 92772</strain>
    </source>
</reference>
<proteinExistence type="predicted"/>
<dbReference type="RefSeq" id="WP_283266428.1">
    <property type="nucleotide sequence ID" value="NZ_CP125669.1"/>
</dbReference>
<sequence length="113" mass="13097">MNKSVNPKLTPVLKDQENAYVVAELRPCTDQDEYTDLVIDNEHYAIHRLDACKDSETAMYTAIDIERTEPNHKHITLHLESLMKLIHGIHGEYEPQPQREVFRLLEQAKEQGS</sequence>
<dbReference type="EMBL" id="CP125669">
    <property type="protein sequence ID" value="WHP04800.1"/>
    <property type="molecule type" value="Genomic_DNA"/>
</dbReference>
<protein>
    <submittedName>
        <fullName evidence="1">Uncharacterized protein</fullName>
    </submittedName>
</protein>
<keyword evidence="2" id="KW-1185">Reference proteome</keyword>
<evidence type="ECO:0000313" key="2">
    <source>
        <dbReference type="Proteomes" id="UP001229836"/>
    </source>
</evidence>
<organism evidence="1 2">
    <name type="scientific">Acinetobacter corruptisaponis</name>
    <dbReference type="NCBI Taxonomy" id="3045147"/>
    <lineage>
        <taxon>Bacteria</taxon>
        <taxon>Pseudomonadati</taxon>
        <taxon>Pseudomonadota</taxon>
        <taxon>Gammaproteobacteria</taxon>
        <taxon>Moraxellales</taxon>
        <taxon>Moraxellaceae</taxon>
        <taxon>Acinetobacter</taxon>
    </lineage>
</organism>
<accession>A0ABY8RZS4</accession>